<keyword evidence="2" id="KW-1185">Reference proteome</keyword>
<gene>
    <name evidence="1" type="ORF">RRG08_055573</name>
</gene>
<dbReference type="EMBL" id="JAWDGP010003415">
    <property type="protein sequence ID" value="KAK3774428.1"/>
    <property type="molecule type" value="Genomic_DNA"/>
</dbReference>
<sequence length="96" mass="10991">MAMAGWDRSRSSSRCVFEVEFHLAKLTFRGISVRPRWGGYGTITGCYCLLTLCRRLIFAFGLMFSGLPVFFDHRLSPVVENNIAHRAEEFALRNTQ</sequence>
<dbReference type="AlphaFoldDB" id="A0AAE0ZRT6"/>
<dbReference type="Proteomes" id="UP001283361">
    <property type="component" value="Unassembled WGS sequence"/>
</dbReference>
<comment type="caution">
    <text evidence="1">The sequence shown here is derived from an EMBL/GenBank/DDBJ whole genome shotgun (WGS) entry which is preliminary data.</text>
</comment>
<evidence type="ECO:0000313" key="2">
    <source>
        <dbReference type="Proteomes" id="UP001283361"/>
    </source>
</evidence>
<proteinExistence type="predicted"/>
<name>A0AAE0ZRT6_9GAST</name>
<organism evidence="1 2">
    <name type="scientific">Elysia crispata</name>
    <name type="common">lettuce slug</name>
    <dbReference type="NCBI Taxonomy" id="231223"/>
    <lineage>
        <taxon>Eukaryota</taxon>
        <taxon>Metazoa</taxon>
        <taxon>Spiralia</taxon>
        <taxon>Lophotrochozoa</taxon>
        <taxon>Mollusca</taxon>
        <taxon>Gastropoda</taxon>
        <taxon>Heterobranchia</taxon>
        <taxon>Euthyneura</taxon>
        <taxon>Panpulmonata</taxon>
        <taxon>Sacoglossa</taxon>
        <taxon>Placobranchoidea</taxon>
        <taxon>Plakobranchidae</taxon>
        <taxon>Elysia</taxon>
    </lineage>
</organism>
<evidence type="ECO:0000313" key="1">
    <source>
        <dbReference type="EMBL" id="KAK3774428.1"/>
    </source>
</evidence>
<accession>A0AAE0ZRT6</accession>
<reference evidence="1" key="1">
    <citation type="journal article" date="2023" name="G3 (Bethesda)">
        <title>A reference genome for the long-term kleptoplast-retaining sea slug Elysia crispata morphotype clarki.</title>
        <authorList>
            <person name="Eastman K.E."/>
            <person name="Pendleton A.L."/>
            <person name="Shaikh M.A."/>
            <person name="Suttiyut T."/>
            <person name="Ogas R."/>
            <person name="Tomko P."/>
            <person name="Gavelis G."/>
            <person name="Widhalm J.R."/>
            <person name="Wisecaver J.H."/>
        </authorList>
    </citation>
    <scope>NUCLEOTIDE SEQUENCE</scope>
    <source>
        <strain evidence="1">ECLA1</strain>
    </source>
</reference>
<protein>
    <submittedName>
        <fullName evidence="1">Uncharacterized protein</fullName>
    </submittedName>
</protein>